<dbReference type="AlphaFoldDB" id="A0A0B6YEW8"/>
<gene>
    <name evidence="1" type="primary">ORF21796</name>
</gene>
<protein>
    <submittedName>
        <fullName evidence="1">Uncharacterized protein</fullName>
    </submittedName>
</protein>
<feature type="non-terminal residue" evidence="1">
    <location>
        <position position="1"/>
    </location>
</feature>
<dbReference type="EMBL" id="HACG01007165">
    <property type="protein sequence ID" value="CEK54030.1"/>
    <property type="molecule type" value="Transcribed_RNA"/>
</dbReference>
<name>A0A0B6YEW8_9EUPU</name>
<organism evidence="1">
    <name type="scientific">Arion vulgaris</name>
    <dbReference type="NCBI Taxonomy" id="1028688"/>
    <lineage>
        <taxon>Eukaryota</taxon>
        <taxon>Metazoa</taxon>
        <taxon>Spiralia</taxon>
        <taxon>Lophotrochozoa</taxon>
        <taxon>Mollusca</taxon>
        <taxon>Gastropoda</taxon>
        <taxon>Heterobranchia</taxon>
        <taxon>Euthyneura</taxon>
        <taxon>Panpulmonata</taxon>
        <taxon>Eupulmonata</taxon>
        <taxon>Stylommatophora</taxon>
        <taxon>Helicina</taxon>
        <taxon>Arionoidea</taxon>
        <taxon>Arionidae</taxon>
        <taxon>Arion</taxon>
    </lineage>
</organism>
<proteinExistence type="predicted"/>
<evidence type="ECO:0000313" key="1">
    <source>
        <dbReference type="EMBL" id="CEK54030.1"/>
    </source>
</evidence>
<reference evidence="1" key="1">
    <citation type="submission" date="2014-12" db="EMBL/GenBank/DDBJ databases">
        <title>Insight into the proteome of Arion vulgaris.</title>
        <authorList>
            <person name="Aradska J."/>
            <person name="Bulat T."/>
            <person name="Smidak R."/>
            <person name="Sarate P."/>
            <person name="Gangsoo J."/>
            <person name="Sialana F."/>
            <person name="Bilban M."/>
            <person name="Lubec G."/>
        </authorList>
    </citation>
    <scope>NUCLEOTIDE SEQUENCE</scope>
    <source>
        <tissue evidence="1">Skin</tissue>
    </source>
</reference>
<sequence length="58" mass="6690">DTYAGNTLQGSQLRLRREHGGQYKLPIMRLQLNEVWKSPICQNLNGTFKQITAFVKNI</sequence>
<accession>A0A0B6YEW8</accession>